<feature type="region of interest" description="Disordered" evidence="1">
    <location>
        <begin position="124"/>
        <end position="191"/>
    </location>
</feature>
<dbReference type="InterPro" id="IPR053156">
    <property type="entry name" value="T6SS_TssM-like"/>
</dbReference>
<gene>
    <name evidence="2" type="ORF">NCTC12965_03843</name>
</gene>
<protein>
    <submittedName>
        <fullName evidence="2">Uncharacterized protein conserved in bacteria</fullName>
    </submittedName>
</protein>
<organism evidence="2">
    <name type="scientific">Serratia fonticola</name>
    <dbReference type="NCBI Taxonomy" id="47917"/>
    <lineage>
        <taxon>Bacteria</taxon>
        <taxon>Pseudomonadati</taxon>
        <taxon>Pseudomonadota</taxon>
        <taxon>Gammaproteobacteria</taxon>
        <taxon>Enterobacterales</taxon>
        <taxon>Yersiniaceae</taxon>
        <taxon>Serratia</taxon>
    </lineage>
</organism>
<evidence type="ECO:0000256" key="1">
    <source>
        <dbReference type="SAM" id="MobiDB-lite"/>
    </source>
</evidence>
<sequence length="191" mass="20804">MSVGEFEDLPQAISAIEQVISGEQPFRRALQTLSDNTRLPAVPDALQGKERQELLQKSDYQLLGRVNREFAPETGVLVENGDKGSVLQSVYQKLTELHRYLLAIQNSPAPGKAAMKAVQLRLDQKQQRPDLRSSAVGEKPAGTAEPLGRGFGRTSLARSDDGSHPIVGSRVERDGSEAVSHLPGWPLSVRS</sequence>
<accession>A0A4U9URQ4</accession>
<dbReference type="EMBL" id="CABEEZ010000081">
    <property type="protein sequence ID" value="VTR35803.1"/>
    <property type="molecule type" value="Genomic_DNA"/>
</dbReference>
<name>A0A4U9URQ4_SERFO</name>
<evidence type="ECO:0000313" key="2">
    <source>
        <dbReference type="EMBL" id="VTR35803.1"/>
    </source>
</evidence>
<dbReference type="AlphaFoldDB" id="A0A4U9URQ4"/>
<reference evidence="2" key="1">
    <citation type="submission" date="2019-05" db="EMBL/GenBank/DDBJ databases">
        <authorList>
            <consortium name="Pathogen Informatics"/>
        </authorList>
    </citation>
    <scope>NUCLEOTIDE SEQUENCE [LARGE SCALE GENOMIC DNA]</scope>
    <source>
        <strain evidence="2">NCTC12965</strain>
    </source>
</reference>
<proteinExistence type="predicted"/>
<dbReference type="PANTHER" id="PTHR36153:SF5">
    <property type="entry name" value="EXPORTED PROTEIN"/>
    <property type="match status" value="1"/>
</dbReference>
<dbReference type="PANTHER" id="PTHR36153">
    <property type="entry name" value="INNER MEMBRANE PROTEIN-RELATED"/>
    <property type="match status" value="1"/>
</dbReference>